<reference evidence="2 3" key="1">
    <citation type="submission" date="2018-11" db="EMBL/GenBank/DDBJ databases">
        <authorList>
            <consortium name="Pathogen Informatics"/>
        </authorList>
    </citation>
    <scope>NUCLEOTIDE SEQUENCE [LARGE SCALE GENOMIC DNA]</scope>
</reference>
<proteinExistence type="predicted"/>
<evidence type="ECO:0000256" key="1">
    <source>
        <dbReference type="SAM" id="MobiDB-lite"/>
    </source>
</evidence>
<organism evidence="2 3">
    <name type="scientific">Dibothriocephalus latus</name>
    <name type="common">Fish tapeworm</name>
    <name type="synonym">Diphyllobothrium latum</name>
    <dbReference type="NCBI Taxonomy" id="60516"/>
    <lineage>
        <taxon>Eukaryota</taxon>
        <taxon>Metazoa</taxon>
        <taxon>Spiralia</taxon>
        <taxon>Lophotrochozoa</taxon>
        <taxon>Platyhelminthes</taxon>
        <taxon>Cestoda</taxon>
        <taxon>Eucestoda</taxon>
        <taxon>Diphyllobothriidea</taxon>
        <taxon>Diphyllobothriidae</taxon>
        <taxon>Dibothriocephalus</taxon>
    </lineage>
</organism>
<dbReference type="AlphaFoldDB" id="A0A3P7NDI0"/>
<feature type="region of interest" description="Disordered" evidence="1">
    <location>
        <begin position="89"/>
        <end position="112"/>
    </location>
</feature>
<accession>A0A3P7NDI0</accession>
<gene>
    <name evidence="2" type="ORF">DILT_LOCUS18303</name>
</gene>
<evidence type="ECO:0000313" key="3">
    <source>
        <dbReference type="Proteomes" id="UP000281553"/>
    </source>
</evidence>
<feature type="compositionally biased region" description="Acidic residues" evidence="1">
    <location>
        <begin position="100"/>
        <end position="112"/>
    </location>
</feature>
<feature type="non-terminal residue" evidence="2">
    <location>
        <position position="112"/>
    </location>
</feature>
<evidence type="ECO:0000313" key="2">
    <source>
        <dbReference type="EMBL" id="VDN40635.1"/>
    </source>
</evidence>
<dbReference type="EMBL" id="UYRU01099204">
    <property type="protein sequence ID" value="VDN40635.1"/>
    <property type="molecule type" value="Genomic_DNA"/>
</dbReference>
<dbReference type="Proteomes" id="UP000281553">
    <property type="component" value="Unassembled WGS sequence"/>
</dbReference>
<protein>
    <submittedName>
        <fullName evidence="2">Uncharacterized protein</fullName>
    </submittedName>
</protein>
<sequence length="112" mass="13094">MNWFFEKHAPINRVHSSTFSPPSYPALICGSMMQCSDHTPRQLSLTGELNRMRLFTSGNTFIFFLNNWGDTQYCMHGSQIPVRQHISFTGSSKKTIRREDEDEEEEEEEEEE</sequence>
<keyword evidence="3" id="KW-1185">Reference proteome</keyword>
<name>A0A3P7NDI0_DIBLA</name>